<dbReference type="GO" id="GO:0005576">
    <property type="term" value="C:extracellular region"/>
    <property type="evidence" value="ECO:0007669"/>
    <property type="project" value="UniProtKB-SubCell"/>
</dbReference>
<sequence length="76" mass="8553">MSRIFLLTLFVFLAVSTMAMPSENVRTRSCGGIRILERLERVCGMIMCIDQSEDLATTICGRGFTDLELMEKCCPQ</sequence>
<dbReference type="Proteomes" id="UP000230233">
    <property type="component" value="Chromosome I"/>
</dbReference>
<accession>A0A2G5VP45</accession>
<comment type="subcellular location">
    <subcellularLocation>
        <location evidence="1">Secreted</location>
    </subcellularLocation>
</comment>
<organism evidence="7 8">
    <name type="scientific">Caenorhabditis nigoni</name>
    <dbReference type="NCBI Taxonomy" id="1611254"/>
    <lineage>
        <taxon>Eukaryota</taxon>
        <taxon>Metazoa</taxon>
        <taxon>Ecdysozoa</taxon>
        <taxon>Nematoda</taxon>
        <taxon>Chromadorea</taxon>
        <taxon>Rhabditida</taxon>
        <taxon>Rhabditina</taxon>
        <taxon>Rhabditomorpha</taxon>
        <taxon>Rhabditoidea</taxon>
        <taxon>Rhabditidae</taxon>
        <taxon>Peloderinae</taxon>
        <taxon>Caenorhabditis</taxon>
    </lineage>
</organism>
<keyword evidence="3" id="KW-0964">Secreted</keyword>
<evidence type="ECO:0000256" key="1">
    <source>
        <dbReference type="ARBA" id="ARBA00004613"/>
    </source>
</evidence>
<keyword evidence="5" id="KW-1015">Disulfide bond</keyword>
<evidence type="ECO:0000256" key="6">
    <source>
        <dbReference type="SAM" id="SignalP"/>
    </source>
</evidence>
<name>A0A2G5VP45_9PELO</name>
<dbReference type="Gene3D" id="1.10.100.10">
    <property type="entry name" value="Insulin-like"/>
    <property type="match status" value="1"/>
</dbReference>
<dbReference type="InterPro" id="IPR003235">
    <property type="entry name" value="Nem_insulin-like_b-type"/>
</dbReference>
<evidence type="ECO:0000313" key="8">
    <source>
        <dbReference type="Proteomes" id="UP000230233"/>
    </source>
</evidence>
<evidence type="ECO:0000256" key="4">
    <source>
        <dbReference type="ARBA" id="ARBA00022729"/>
    </source>
</evidence>
<reference evidence="8" key="1">
    <citation type="submission" date="2017-10" db="EMBL/GenBank/DDBJ databases">
        <title>Rapid genome shrinkage in a self-fertile nematode reveals novel sperm competition proteins.</title>
        <authorList>
            <person name="Yin D."/>
            <person name="Schwarz E.M."/>
            <person name="Thomas C.G."/>
            <person name="Felde R.L."/>
            <person name="Korf I.F."/>
            <person name="Cutter A.D."/>
            <person name="Schartner C.M."/>
            <person name="Ralston E.J."/>
            <person name="Meyer B.J."/>
            <person name="Haag E.S."/>
        </authorList>
    </citation>
    <scope>NUCLEOTIDE SEQUENCE [LARGE SCALE GENOMIC DNA]</scope>
    <source>
        <strain evidence="8">JU1422</strain>
    </source>
</reference>
<dbReference type="OrthoDB" id="10316743at2759"/>
<proteinExistence type="inferred from homology"/>
<comment type="similarity">
    <text evidence="2">Belongs to the insulin family.</text>
</comment>
<gene>
    <name evidence="7" type="primary">Cnig_chr_I.g3231</name>
    <name evidence="7" type="ORF">B9Z55_003231</name>
</gene>
<comment type="caution">
    <text evidence="7">The sequence shown here is derived from an EMBL/GenBank/DDBJ whole genome shotgun (WGS) entry which is preliminary data.</text>
</comment>
<keyword evidence="8" id="KW-1185">Reference proteome</keyword>
<evidence type="ECO:0000313" key="7">
    <source>
        <dbReference type="EMBL" id="PIC53583.1"/>
    </source>
</evidence>
<keyword evidence="4 6" id="KW-0732">Signal</keyword>
<evidence type="ECO:0008006" key="9">
    <source>
        <dbReference type="Google" id="ProtNLM"/>
    </source>
</evidence>
<feature type="chain" id="PRO_5013855438" description="INSulin related" evidence="6">
    <location>
        <begin position="20"/>
        <end position="76"/>
    </location>
</feature>
<evidence type="ECO:0000256" key="5">
    <source>
        <dbReference type="ARBA" id="ARBA00023157"/>
    </source>
</evidence>
<feature type="signal peptide" evidence="6">
    <location>
        <begin position="1"/>
        <end position="19"/>
    </location>
</feature>
<dbReference type="Pfam" id="PF03488">
    <property type="entry name" value="Ins_beta"/>
    <property type="match status" value="1"/>
</dbReference>
<protein>
    <recommendedName>
        <fullName evidence="9">INSulin related</fullName>
    </recommendedName>
</protein>
<evidence type="ECO:0000256" key="2">
    <source>
        <dbReference type="ARBA" id="ARBA00009034"/>
    </source>
</evidence>
<dbReference type="GO" id="GO:0005179">
    <property type="term" value="F:hormone activity"/>
    <property type="evidence" value="ECO:0007669"/>
    <property type="project" value="InterPro"/>
</dbReference>
<evidence type="ECO:0000256" key="3">
    <source>
        <dbReference type="ARBA" id="ARBA00022525"/>
    </source>
</evidence>
<dbReference type="AlphaFoldDB" id="A0A2G5VP45"/>
<dbReference type="EMBL" id="PDUG01000001">
    <property type="protein sequence ID" value="PIC53583.1"/>
    <property type="molecule type" value="Genomic_DNA"/>
</dbReference>